<keyword evidence="2 10" id="KW-0963">Cytoplasm</keyword>
<feature type="binding site" evidence="10">
    <location>
        <position position="910"/>
    </location>
    <ligand>
        <name>Zn(2+)</name>
        <dbReference type="ChEBI" id="CHEBI:29105"/>
    </ligand>
</feature>
<dbReference type="GO" id="GO:0006428">
    <property type="term" value="P:isoleucyl-tRNA aminoacylation"/>
    <property type="evidence" value="ECO:0007669"/>
    <property type="project" value="UniProtKB-UniRule"/>
</dbReference>
<evidence type="ECO:0000256" key="1">
    <source>
        <dbReference type="ARBA" id="ARBA00006887"/>
    </source>
</evidence>
<dbReference type="PRINTS" id="PR00984">
    <property type="entry name" value="TRNASYNTHILE"/>
</dbReference>
<dbReference type="InterPro" id="IPR002300">
    <property type="entry name" value="aa-tRNA-synth_Ia"/>
</dbReference>
<organism evidence="13 14">
    <name type="scientific">Eiseniibacteriota bacterium</name>
    <dbReference type="NCBI Taxonomy" id="2212470"/>
    <lineage>
        <taxon>Bacteria</taxon>
        <taxon>Candidatus Eiseniibacteriota</taxon>
    </lineage>
</organism>
<dbReference type="NCBIfam" id="TIGR00392">
    <property type="entry name" value="ileS"/>
    <property type="match status" value="1"/>
</dbReference>
<keyword evidence="7 10" id="KW-0030">Aminoacyl-tRNA synthetase</keyword>
<comment type="catalytic activity">
    <reaction evidence="9 10">
        <text>tRNA(Ile) + L-isoleucine + ATP = L-isoleucyl-tRNA(Ile) + AMP + diphosphate</text>
        <dbReference type="Rhea" id="RHEA:11060"/>
        <dbReference type="Rhea" id="RHEA-COMP:9666"/>
        <dbReference type="Rhea" id="RHEA-COMP:9695"/>
        <dbReference type="ChEBI" id="CHEBI:30616"/>
        <dbReference type="ChEBI" id="CHEBI:33019"/>
        <dbReference type="ChEBI" id="CHEBI:58045"/>
        <dbReference type="ChEBI" id="CHEBI:78442"/>
        <dbReference type="ChEBI" id="CHEBI:78528"/>
        <dbReference type="ChEBI" id="CHEBI:456215"/>
        <dbReference type="EC" id="6.1.1.5"/>
    </reaction>
</comment>
<dbReference type="InterPro" id="IPR009008">
    <property type="entry name" value="Val/Leu/Ile-tRNA-synth_edit"/>
</dbReference>
<dbReference type="InterPro" id="IPR009080">
    <property type="entry name" value="tRNAsynth_Ia_anticodon-bd"/>
</dbReference>
<keyword evidence="5 10" id="KW-0067">ATP-binding</keyword>
<comment type="subunit">
    <text evidence="10">Monomer.</text>
</comment>
<dbReference type="InterPro" id="IPR013155">
    <property type="entry name" value="M/V/L/I-tRNA-synth_anticd-bd"/>
</dbReference>
<dbReference type="GO" id="GO:0004822">
    <property type="term" value="F:isoleucine-tRNA ligase activity"/>
    <property type="evidence" value="ECO:0007669"/>
    <property type="project" value="UniProtKB-UniRule"/>
</dbReference>
<dbReference type="InterPro" id="IPR002301">
    <property type="entry name" value="Ile-tRNA-ligase"/>
</dbReference>
<dbReference type="InterPro" id="IPR033708">
    <property type="entry name" value="Anticodon_Ile_BEm"/>
</dbReference>
<evidence type="ECO:0000256" key="9">
    <source>
        <dbReference type="ARBA" id="ARBA00048359"/>
    </source>
</evidence>
<dbReference type="GO" id="GO:0005829">
    <property type="term" value="C:cytosol"/>
    <property type="evidence" value="ECO:0007669"/>
    <property type="project" value="TreeGrafter"/>
</dbReference>
<dbReference type="Pfam" id="PF08264">
    <property type="entry name" value="Anticodon_1"/>
    <property type="match status" value="1"/>
</dbReference>
<keyword evidence="3 10" id="KW-0436">Ligase</keyword>
<comment type="similarity">
    <text evidence="1 10">Belongs to the class-I aminoacyl-tRNA synthetase family. IleS type 1 subfamily.</text>
</comment>
<dbReference type="AlphaFoldDB" id="A0A9D6QJ13"/>
<name>A0A9D6QJ13_UNCEI</name>
<dbReference type="InterPro" id="IPR001412">
    <property type="entry name" value="aa-tRNA-synth_I_CS"/>
</dbReference>
<dbReference type="PANTHER" id="PTHR42765">
    <property type="entry name" value="SOLEUCYL-TRNA SYNTHETASE"/>
    <property type="match status" value="1"/>
</dbReference>
<dbReference type="Proteomes" id="UP000807850">
    <property type="component" value="Unassembled WGS sequence"/>
</dbReference>
<feature type="domain" description="Aminoacyl-tRNA synthetase class Ia" evidence="11">
    <location>
        <begin position="28"/>
        <end position="663"/>
    </location>
</feature>
<dbReference type="GO" id="GO:0002161">
    <property type="term" value="F:aminoacyl-tRNA deacylase activity"/>
    <property type="evidence" value="ECO:0007669"/>
    <property type="project" value="InterPro"/>
</dbReference>
<comment type="domain">
    <text evidence="10">IleRS has two distinct active sites: one for aminoacylation and one for editing. The misactivated valine is translocated from the active site to the editing site, which sterically excludes the correctly activated isoleucine. The single editing site contains two valyl binding pockets, one specific for each substrate (Val-AMP or Val-tRNA(Ile)).</text>
</comment>
<feature type="binding site" evidence="10">
    <location>
        <position position="584"/>
    </location>
    <ligand>
        <name>L-isoleucyl-5'-AMP</name>
        <dbReference type="ChEBI" id="CHEBI:178002"/>
    </ligand>
</feature>
<feature type="binding site" evidence="10">
    <location>
        <position position="628"/>
    </location>
    <ligand>
        <name>ATP</name>
        <dbReference type="ChEBI" id="CHEBI:30616"/>
    </ligand>
</feature>
<dbReference type="EC" id="6.1.1.5" evidence="10"/>
<reference evidence="13" key="1">
    <citation type="submission" date="2020-07" db="EMBL/GenBank/DDBJ databases">
        <title>Huge and variable diversity of episymbiotic CPR bacteria and DPANN archaea in groundwater ecosystems.</title>
        <authorList>
            <person name="He C.Y."/>
            <person name="Keren R."/>
            <person name="Whittaker M."/>
            <person name="Farag I.F."/>
            <person name="Doudna J."/>
            <person name="Cate J.H.D."/>
            <person name="Banfield J.F."/>
        </authorList>
    </citation>
    <scope>NUCLEOTIDE SEQUENCE</scope>
    <source>
        <strain evidence="13">NC_groundwater_928_Pr1_S-0.2um_72_17</strain>
    </source>
</reference>
<dbReference type="InterPro" id="IPR014729">
    <property type="entry name" value="Rossmann-like_a/b/a_fold"/>
</dbReference>
<dbReference type="Gene3D" id="3.90.740.10">
    <property type="entry name" value="Valyl/Leucyl/Isoleucyl-tRNA synthetase, editing domain"/>
    <property type="match status" value="1"/>
</dbReference>
<dbReference type="PROSITE" id="PS00178">
    <property type="entry name" value="AA_TRNA_LIGASE_I"/>
    <property type="match status" value="1"/>
</dbReference>
<dbReference type="GO" id="GO:0000049">
    <property type="term" value="F:tRNA binding"/>
    <property type="evidence" value="ECO:0007669"/>
    <property type="project" value="InterPro"/>
</dbReference>
<evidence type="ECO:0000256" key="6">
    <source>
        <dbReference type="ARBA" id="ARBA00022917"/>
    </source>
</evidence>
<evidence type="ECO:0000256" key="5">
    <source>
        <dbReference type="ARBA" id="ARBA00022840"/>
    </source>
</evidence>
<proteinExistence type="inferred from homology"/>
<feature type="binding site" evidence="10">
    <location>
        <position position="930"/>
    </location>
    <ligand>
        <name>Zn(2+)</name>
        <dbReference type="ChEBI" id="CHEBI:29105"/>
    </ligand>
</feature>
<comment type="function">
    <text evidence="8 10">Catalyzes the attachment of isoleucine to tRNA(Ile). As IleRS can inadvertently accommodate and process structurally similar amino acids such as valine, to avoid such errors it has two additional distinct tRNA(Ile)-dependent editing activities. One activity is designated as 'pretransfer' editing and involves the hydrolysis of activated Val-AMP. The other activity is designated 'posttransfer' editing and involves deacylation of mischarged Val-tRNA(Ile).</text>
</comment>
<sequence length="942" mass="104594">MAGYRDTLNLPRTEFPMKGDLPRREPERLAWWKARDLYAKLRAARRDRPVLMLHDGPPYSNGHLHMGTASNKVWKDAVVRTASILGFDSPYLPGWDNHGMPIEINVSRALREEGVTADRVALRKRCRAYATEWVGIQRAEFERLGGWGEWDHPYLTMDTRFEAEILETFAALAAKGYVQRGLRSIHWCPTDRTALAEAEIEYQDDPSPSVHVLFPIRRDPNGVLGDVASLHALAWTTTPWTLPANRGLMVDPDAEYVEAAIGTPADAGTRRLIVAAARAEAVREAARAGEARIGRRWKGRELIGVVCEAPWGNDAPIVDGTPFVSMEDGTGLVHTAPGHGKEDFVVGQRAGLEVACPVDEAGRFTAGAEPFVGERVIDPELNQRIVARLREQGRLFASGTLTHAYPHCWRCRQPVIFRATKQWFMIIDHDGHRTKALAAIERDVRWEPPSSQNRIRDAVRLRPDWCLSRQRSWGVGIPAVYCESCGEATLDPGVMRQAAALTREHGSDAWYELPVERFLRAGLRCPACHAAGPFRKETDILDVWFDAGSTWRAAQVTHPGFAAAWTRAWRPAAGGAPGRIVYFEGPDQHRGWFNSSLMIGVGVDGRAPFTDVLTHGWVLDAEGRAMHKSLGNVMAPEKVIERYGAEIVRWWALSTDWRTDVRVGDETLARVADAYRKVRNTFRFLLGNLADFGPADALAPGRLTRVDRVFAGHLAARVARLREDSARFLFHRVADGLLDLCTVDLSAVFLDVAKDRLYTLAPGDPARRSAQTVLWRALRDLTVAASPLLAFTAEEVWQHHPGLLAEAESVHLAEWAETPVEAGAEEAWAFLHDVRDRVNAAIEPKRAAKEFATTAEAEVTITAPAAWLARLEPYRDELPGFLLVARVTLATGADGREPEVQVARTALARCERCWTHRADVAADGPRAGLCARCRAVLETARS</sequence>
<dbReference type="PANTHER" id="PTHR42765:SF1">
    <property type="entry name" value="ISOLEUCINE--TRNA LIGASE, MITOCHONDRIAL"/>
    <property type="match status" value="1"/>
</dbReference>
<evidence type="ECO:0000256" key="7">
    <source>
        <dbReference type="ARBA" id="ARBA00023146"/>
    </source>
</evidence>
<feature type="binding site" evidence="10">
    <location>
        <position position="933"/>
    </location>
    <ligand>
        <name>Zn(2+)</name>
        <dbReference type="ChEBI" id="CHEBI:29105"/>
    </ligand>
</feature>
<dbReference type="InterPro" id="IPR050081">
    <property type="entry name" value="Ile-tRNA_ligase"/>
</dbReference>
<dbReference type="SUPFAM" id="SSF47323">
    <property type="entry name" value="Anticodon-binding domain of a subclass of class I aminoacyl-tRNA synthetases"/>
    <property type="match status" value="1"/>
</dbReference>
<evidence type="ECO:0000256" key="8">
    <source>
        <dbReference type="ARBA" id="ARBA00025217"/>
    </source>
</evidence>
<gene>
    <name evidence="10 13" type="primary">ileS</name>
    <name evidence="13" type="ORF">HY076_00530</name>
</gene>
<evidence type="ECO:0000256" key="2">
    <source>
        <dbReference type="ARBA" id="ARBA00022490"/>
    </source>
</evidence>
<dbReference type="GO" id="GO:0008270">
    <property type="term" value="F:zinc ion binding"/>
    <property type="evidence" value="ECO:0007669"/>
    <property type="project" value="UniProtKB-UniRule"/>
</dbReference>
<evidence type="ECO:0000313" key="14">
    <source>
        <dbReference type="Proteomes" id="UP000807850"/>
    </source>
</evidence>
<dbReference type="Pfam" id="PF00133">
    <property type="entry name" value="tRNA-synt_1"/>
    <property type="match status" value="1"/>
</dbReference>
<dbReference type="HAMAP" id="MF_02002">
    <property type="entry name" value="Ile_tRNA_synth_type1"/>
    <property type="match status" value="1"/>
</dbReference>
<dbReference type="SUPFAM" id="SSF52374">
    <property type="entry name" value="Nucleotidylyl transferase"/>
    <property type="match status" value="1"/>
</dbReference>
<dbReference type="SUPFAM" id="SSF50677">
    <property type="entry name" value="ValRS/IleRS/LeuRS editing domain"/>
    <property type="match status" value="1"/>
</dbReference>
<evidence type="ECO:0000259" key="11">
    <source>
        <dbReference type="Pfam" id="PF00133"/>
    </source>
</evidence>
<dbReference type="EMBL" id="JACQAY010000020">
    <property type="protein sequence ID" value="MBI3538746.1"/>
    <property type="molecule type" value="Genomic_DNA"/>
</dbReference>
<dbReference type="InterPro" id="IPR023585">
    <property type="entry name" value="Ile-tRNA-ligase_type1"/>
</dbReference>
<protein>
    <recommendedName>
        <fullName evidence="10">Isoleucine--tRNA ligase</fullName>
        <ecNumber evidence="10">6.1.1.5</ecNumber>
    </recommendedName>
    <alternativeName>
        <fullName evidence="10">Isoleucyl-tRNA synthetase</fullName>
        <shortName evidence="10">IleRS</shortName>
    </alternativeName>
</protein>
<dbReference type="GO" id="GO:0005524">
    <property type="term" value="F:ATP binding"/>
    <property type="evidence" value="ECO:0007669"/>
    <property type="project" value="UniProtKB-UniRule"/>
</dbReference>
<comment type="subcellular location">
    <subcellularLocation>
        <location evidence="10">Cytoplasm</location>
    </subcellularLocation>
</comment>
<comment type="cofactor">
    <cofactor evidence="10">
        <name>Zn(2+)</name>
        <dbReference type="ChEBI" id="CHEBI:29105"/>
    </cofactor>
    <text evidence="10">Binds 1 zinc ion per subunit.</text>
</comment>
<keyword evidence="10" id="KW-0862">Zinc</keyword>
<evidence type="ECO:0000313" key="13">
    <source>
        <dbReference type="EMBL" id="MBI3538746.1"/>
    </source>
</evidence>
<dbReference type="CDD" id="cd07960">
    <property type="entry name" value="Anticodon_Ia_Ile_BEm"/>
    <property type="match status" value="1"/>
</dbReference>
<keyword evidence="4 10" id="KW-0547">Nucleotide-binding</keyword>
<evidence type="ECO:0000259" key="12">
    <source>
        <dbReference type="Pfam" id="PF08264"/>
    </source>
</evidence>
<keyword evidence="6 10" id="KW-0648">Protein biosynthesis</keyword>
<evidence type="ECO:0000256" key="4">
    <source>
        <dbReference type="ARBA" id="ARBA00022741"/>
    </source>
</evidence>
<feature type="binding site" evidence="10">
    <location>
        <position position="913"/>
    </location>
    <ligand>
        <name>Zn(2+)</name>
        <dbReference type="ChEBI" id="CHEBI:29105"/>
    </ligand>
</feature>
<dbReference type="Gene3D" id="1.10.10.830">
    <property type="entry name" value="Ile-tRNA synthetase CP2 domain-like"/>
    <property type="match status" value="1"/>
</dbReference>
<accession>A0A9D6QJ13</accession>
<feature type="short sequence motif" description="'KMSKS' region" evidence="10">
    <location>
        <begin position="625"/>
        <end position="629"/>
    </location>
</feature>
<evidence type="ECO:0000256" key="3">
    <source>
        <dbReference type="ARBA" id="ARBA00022598"/>
    </source>
</evidence>
<keyword evidence="10" id="KW-0479">Metal-binding</keyword>
<dbReference type="Gene3D" id="3.40.50.620">
    <property type="entry name" value="HUPs"/>
    <property type="match status" value="2"/>
</dbReference>
<feature type="short sequence motif" description="'HIGH' region" evidence="10">
    <location>
        <begin position="58"/>
        <end position="68"/>
    </location>
</feature>
<feature type="domain" description="Methionyl/Valyl/Leucyl/Isoleucyl-tRNA synthetase anticodon-binding" evidence="12">
    <location>
        <begin position="707"/>
        <end position="861"/>
    </location>
</feature>
<comment type="caution">
    <text evidence="13">The sequence shown here is derived from an EMBL/GenBank/DDBJ whole genome shotgun (WGS) entry which is preliminary data.</text>
</comment>
<dbReference type="Gene3D" id="1.10.730.20">
    <property type="match status" value="1"/>
</dbReference>
<evidence type="ECO:0000256" key="10">
    <source>
        <dbReference type="HAMAP-Rule" id="MF_02002"/>
    </source>
</evidence>